<keyword evidence="3 5" id="KW-1133">Transmembrane helix</keyword>
<organism evidence="7 8">
    <name type="scientific">Chitinimonas taiwanensis DSM 18899</name>
    <dbReference type="NCBI Taxonomy" id="1121279"/>
    <lineage>
        <taxon>Bacteria</taxon>
        <taxon>Pseudomonadati</taxon>
        <taxon>Pseudomonadota</taxon>
        <taxon>Betaproteobacteria</taxon>
        <taxon>Neisseriales</taxon>
        <taxon>Chitinibacteraceae</taxon>
        <taxon>Chitinimonas</taxon>
    </lineage>
</organism>
<dbReference type="Proteomes" id="UP000186513">
    <property type="component" value="Unassembled WGS sequence"/>
</dbReference>
<dbReference type="GO" id="GO:0005886">
    <property type="term" value="C:plasma membrane"/>
    <property type="evidence" value="ECO:0007669"/>
    <property type="project" value="InterPro"/>
</dbReference>
<name>A0A1K2HM05_9NEIS</name>
<keyword evidence="4 5" id="KW-0472">Membrane</keyword>
<proteinExistence type="predicted"/>
<evidence type="ECO:0000256" key="3">
    <source>
        <dbReference type="ARBA" id="ARBA00022989"/>
    </source>
</evidence>
<comment type="subcellular location">
    <subcellularLocation>
        <location evidence="1">Membrane</location>
        <topology evidence="1">Single-pass membrane protein</topology>
    </subcellularLocation>
</comment>
<evidence type="ECO:0000256" key="1">
    <source>
        <dbReference type="ARBA" id="ARBA00004167"/>
    </source>
</evidence>
<sequence length="1304" mass="136842">MAEQPTPSPDTQPDSVPAKPRRRFRFGPLWLELSLFSLVALLGALVLLALSPQGTRQLFKLAERLSGGVLQVDTVEGTLWQRLVLGGIQVNTASLQLSLDRAELRWQPARLLSGELAIEQLALGKLAVHSQPSNEPSTVPDSLSLPLAVKIEQASLASLVVDGQTVLSQVLLHASSNGEQHQVQLISAQTPWFAGHGQLQLAGARPFKLQGQLALQGSQPKTPWQLDVQLANSLEKLHLIGKASGQLRPVGEQAEPFRADFDLYLAPLASSPWAMLQAGRLQTAGLNLQALAPELPRTALDIGLDAKPAGEAVLAQLALRNTLAGKLPEARLPLSELKAELLLNADQLRIRSLQADAAGGQLGLSGSASLTALDLTANLRQLDPRTLGGPDWPISGQLALRGTPQAPQLQAKLGDARLGLQLEAGLEGSDAQRQLRATRVVLSSGPGSLSAQGRLGLAGEQAFEFQGELAKFDPAALSKLLGQPLPAGALNAKLSARGRLGAPQQADIRLDFLPSQLNQQALAGSLRAGWRGQHVQNVALDLSLGANVLKASGAFGRPGDRLLVDFSLPDVGDFGPGFHGRLDAKLTLAGSLERPSIEGRAQANSLRMPGGFALGQANLQARLDASPSKPAASPLNLLLDVSGLAGPDVTVPSLHLEVAGTQAAHTIALRGQGSGYAQQIELLLNANGGLDAQGWRGSVQTLENGGTWPLRLNAPAQLSLRQDGGEVLGLDALAVGAKVQVRRASWQAGRFTAQGQLRDVALKEWLARLPALQKRLATDLVLAADFDLSGDQLLAGRLVVERQSGDLSLSVDDPTIKPQPLKLTAAKVALNLNGVQAGVALDLQSAAFGSATGAFYSRFERSEAGWRPARGAALEGRLNAEIPSLAWLGPLLGPTAKVEGKLSAEISAAGEIGAPRLFGRLSAQDVALRLPDAGVSWREGQLEATLDGDTAQLSTFVIKAGKGEATAAGRMSLRDAGPEGGLTVNFKQFGALTRPDRNLVVSGQTVLGVQGEALTLTGKLTADEGLIELPKGGAAKLGDDVIIKGRTDPNRVASKPTLLTLRLDLDLGQKFIFKGAGVDARMAGLVRLASSPTQPLNASGAIKVEEGRYAAYGQNLSITRGIITFQGPLDNPALDILAIRKNLPQEVGVKIVGTALAPRVTLTSEEAMPDSEKLSWLILGRGTGSSGNQGDADLLLTAADALFTAGESVSLRQQLASTFGLDDISIGRSETYSTDTDTSGNALSGRVISLGKRLSDKAYVSYEQGLDGVSSAVKLTYQLTRRVSVALSAGETSAVDVLYSWLFD</sequence>
<evidence type="ECO:0000256" key="5">
    <source>
        <dbReference type="SAM" id="Phobius"/>
    </source>
</evidence>
<evidence type="ECO:0000256" key="4">
    <source>
        <dbReference type="ARBA" id="ARBA00023136"/>
    </source>
</evidence>
<dbReference type="Pfam" id="PF04357">
    <property type="entry name" value="TamB"/>
    <property type="match status" value="1"/>
</dbReference>
<dbReference type="OrthoDB" id="5288149at2"/>
<dbReference type="PANTHER" id="PTHR36985:SF1">
    <property type="entry name" value="TRANSLOCATION AND ASSEMBLY MODULE SUBUNIT TAMB"/>
    <property type="match status" value="1"/>
</dbReference>
<gene>
    <name evidence="7" type="ORF">SAMN02745887_02653</name>
</gene>
<accession>A0A1K2HM05</accession>
<evidence type="ECO:0000313" key="8">
    <source>
        <dbReference type="Proteomes" id="UP000186513"/>
    </source>
</evidence>
<protein>
    <submittedName>
        <fullName evidence="7">Autotransporter secretion inner membrane protein TamB</fullName>
    </submittedName>
</protein>
<feature type="transmembrane region" description="Helical" evidence="5">
    <location>
        <begin position="29"/>
        <end position="50"/>
    </location>
</feature>
<dbReference type="RefSeq" id="WP_072429149.1">
    <property type="nucleotide sequence ID" value="NZ_FPKR01000010.1"/>
</dbReference>
<feature type="domain" description="Translocation and assembly module TamB C-terminal" evidence="6">
    <location>
        <begin position="960"/>
        <end position="1303"/>
    </location>
</feature>
<dbReference type="PANTHER" id="PTHR36985">
    <property type="entry name" value="TRANSLOCATION AND ASSEMBLY MODULE SUBUNIT TAMB"/>
    <property type="match status" value="1"/>
</dbReference>
<keyword evidence="8" id="KW-1185">Reference proteome</keyword>
<evidence type="ECO:0000256" key="2">
    <source>
        <dbReference type="ARBA" id="ARBA00022692"/>
    </source>
</evidence>
<dbReference type="STRING" id="1121279.SAMN02745887_02653"/>
<dbReference type="GO" id="GO:0097347">
    <property type="term" value="C:TAM protein secretion complex"/>
    <property type="evidence" value="ECO:0007669"/>
    <property type="project" value="TreeGrafter"/>
</dbReference>
<reference evidence="7 8" key="1">
    <citation type="submission" date="2016-11" db="EMBL/GenBank/DDBJ databases">
        <authorList>
            <person name="Jaros S."/>
            <person name="Januszkiewicz K."/>
            <person name="Wedrychowicz H."/>
        </authorList>
    </citation>
    <scope>NUCLEOTIDE SEQUENCE [LARGE SCALE GENOMIC DNA]</scope>
    <source>
        <strain evidence="7 8">DSM 18899</strain>
    </source>
</reference>
<dbReference type="InterPro" id="IPR007452">
    <property type="entry name" value="TamB_C"/>
</dbReference>
<keyword evidence="2 5" id="KW-0812">Transmembrane</keyword>
<evidence type="ECO:0000313" key="7">
    <source>
        <dbReference type="EMBL" id="SFZ77856.1"/>
    </source>
</evidence>
<evidence type="ECO:0000259" key="6">
    <source>
        <dbReference type="Pfam" id="PF04357"/>
    </source>
</evidence>
<dbReference type="GO" id="GO:0009306">
    <property type="term" value="P:protein secretion"/>
    <property type="evidence" value="ECO:0007669"/>
    <property type="project" value="InterPro"/>
</dbReference>
<dbReference type="EMBL" id="FPKR01000010">
    <property type="protein sequence ID" value="SFZ77856.1"/>
    <property type="molecule type" value="Genomic_DNA"/>
</dbReference>